<feature type="domain" description="HTH luxR-type" evidence="4">
    <location>
        <begin position="142"/>
        <end position="207"/>
    </location>
</feature>
<dbReference type="Proteomes" id="UP000198804">
    <property type="component" value="Unassembled WGS sequence"/>
</dbReference>
<evidence type="ECO:0000256" key="1">
    <source>
        <dbReference type="ARBA" id="ARBA00022553"/>
    </source>
</evidence>
<dbReference type="RefSeq" id="WP_091951323.1">
    <property type="nucleotide sequence ID" value="NZ_FOSV01000029.1"/>
</dbReference>
<dbReference type="CDD" id="cd06170">
    <property type="entry name" value="LuxR_C_like"/>
    <property type="match status" value="1"/>
</dbReference>
<dbReference type="GO" id="GO:0006355">
    <property type="term" value="P:regulation of DNA-templated transcription"/>
    <property type="evidence" value="ECO:0007669"/>
    <property type="project" value="InterPro"/>
</dbReference>
<dbReference type="EMBL" id="FOSV01000029">
    <property type="protein sequence ID" value="SFL89052.1"/>
    <property type="molecule type" value="Genomic_DNA"/>
</dbReference>
<keyword evidence="7" id="KW-1185">Reference proteome</keyword>
<dbReference type="SMART" id="SM00421">
    <property type="entry name" value="HTH_LUXR"/>
    <property type="match status" value="1"/>
</dbReference>
<dbReference type="InterPro" id="IPR001789">
    <property type="entry name" value="Sig_transdc_resp-reg_receiver"/>
</dbReference>
<feature type="domain" description="Response regulatory" evidence="5">
    <location>
        <begin position="2"/>
        <end position="119"/>
    </location>
</feature>
<name>A0A1I4LDF8_9HYPH</name>
<dbReference type="InterPro" id="IPR016032">
    <property type="entry name" value="Sig_transdc_resp-reg_C-effctor"/>
</dbReference>
<dbReference type="SMART" id="SM00448">
    <property type="entry name" value="REC"/>
    <property type="match status" value="1"/>
</dbReference>
<evidence type="ECO:0000313" key="6">
    <source>
        <dbReference type="EMBL" id="SFL89052.1"/>
    </source>
</evidence>
<evidence type="ECO:0000256" key="3">
    <source>
        <dbReference type="PROSITE-ProRule" id="PRU00169"/>
    </source>
</evidence>
<dbReference type="OrthoDB" id="9814495at2"/>
<evidence type="ECO:0000256" key="2">
    <source>
        <dbReference type="ARBA" id="ARBA00023125"/>
    </source>
</evidence>
<protein>
    <submittedName>
        <fullName evidence="6">Two component transcriptional regulator, LuxR family</fullName>
    </submittedName>
</protein>
<dbReference type="PRINTS" id="PR00038">
    <property type="entry name" value="HTHLUXR"/>
</dbReference>
<dbReference type="SUPFAM" id="SSF52172">
    <property type="entry name" value="CheY-like"/>
    <property type="match status" value="1"/>
</dbReference>
<dbReference type="Pfam" id="PF00196">
    <property type="entry name" value="GerE"/>
    <property type="match status" value="1"/>
</dbReference>
<evidence type="ECO:0000259" key="5">
    <source>
        <dbReference type="PROSITE" id="PS50110"/>
    </source>
</evidence>
<organism evidence="6 7">
    <name type="scientific">Methylorubrum salsuginis</name>
    <dbReference type="NCBI Taxonomy" id="414703"/>
    <lineage>
        <taxon>Bacteria</taxon>
        <taxon>Pseudomonadati</taxon>
        <taxon>Pseudomonadota</taxon>
        <taxon>Alphaproteobacteria</taxon>
        <taxon>Hyphomicrobiales</taxon>
        <taxon>Methylobacteriaceae</taxon>
        <taxon>Methylorubrum</taxon>
    </lineage>
</organism>
<dbReference type="InterPro" id="IPR058245">
    <property type="entry name" value="NreC/VraR/RcsB-like_REC"/>
</dbReference>
<dbReference type="PANTHER" id="PTHR45566">
    <property type="entry name" value="HTH-TYPE TRANSCRIPTIONAL REGULATOR YHJB-RELATED"/>
    <property type="match status" value="1"/>
</dbReference>
<dbReference type="InterPro" id="IPR011006">
    <property type="entry name" value="CheY-like_superfamily"/>
</dbReference>
<dbReference type="InterPro" id="IPR051015">
    <property type="entry name" value="EvgA-like"/>
</dbReference>
<keyword evidence="1 3" id="KW-0597">Phosphoprotein</keyword>
<dbReference type="Gene3D" id="3.40.50.2300">
    <property type="match status" value="1"/>
</dbReference>
<keyword evidence="2" id="KW-0238">DNA-binding</keyword>
<dbReference type="STRING" id="414703.SAMN04488125_12911"/>
<dbReference type="Pfam" id="PF00072">
    <property type="entry name" value="Response_reg"/>
    <property type="match status" value="1"/>
</dbReference>
<dbReference type="CDD" id="cd17535">
    <property type="entry name" value="REC_NarL-like"/>
    <property type="match status" value="1"/>
</dbReference>
<evidence type="ECO:0000313" key="7">
    <source>
        <dbReference type="Proteomes" id="UP000198804"/>
    </source>
</evidence>
<dbReference type="SUPFAM" id="SSF46894">
    <property type="entry name" value="C-terminal effector domain of the bipartite response regulators"/>
    <property type="match status" value="1"/>
</dbReference>
<dbReference type="PANTHER" id="PTHR45566:SF1">
    <property type="entry name" value="HTH-TYPE TRANSCRIPTIONAL REGULATOR YHJB-RELATED"/>
    <property type="match status" value="1"/>
</dbReference>
<dbReference type="AlphaFoldDB" id="A0A1I4LDF8"/>
<dbReference type="GO" id="GO:0003677">
    <property type="term" value="F:DNA binding"/>
    <property type="evidence" value="ECO:0007669"/>
    <property type="project" value="UniProtKB-KW"/>
</dbReference>
<accession>A0A1I4LDF8</accession>
<reference evidence="7" key="1">
    <citation type="submission" date="2016-10" db="EMBL/GenBank/DDBJ databases">
        <authorList>
            <person name="Varghese N."/>
            <person name="Submissions S."/>
        </authorList>
    </citation>
    <scope>NUCLEOTIDE SEQUENCE [LARGE SCALE GENOMIC DNA]</scope>
    <source>
        <strain evidence="7">CGMCC 1.6474</strain>
    </source>
</reference>
<evidence type="ECO:0000259" key="4">
    <source>
        <dbReference type="PROSITE" id="PS50043"/>
    </source>
</evidence>
<proteinExistence type="predicted"/>
<dbReference type="GO" id="GO:0000160">
    <property type="term" value="P:phosphorelay signal transduction system"/>
    <property type="evidence" value="ECO:0007669"/>
    <property type="project" value="InterPro"/>
</dbReference>
<gene>
    <name evidence="6" type="ORF">SAMN04488125_12911</name>
</gene>
<dbReference type="PROSITE" id="PS50043">
    <property type="entry name" value="HTH_LUXR_2"/>
    <property type="match status" value="1"/>
</dbReference>
<dbReference type="PROSITE" id="PS50110">
    <property type="entry name" value="RESPONSE_REGULATORY"/>
    <property type="match status" value="1"/>
</dbReference>
<dbReference type="InterPro" id="IPR000792">
    <property type="entry name" value="Tscrpt_reg_LuxR_C"/>
</dbReference>
<feature type="modified residue" description="4-aspartylphosphate" evidence="3">
    <location>
        <position position="54"/>
    </location>
</feature>
<sequence length="213" mass="23174">MHIILVDDHPLFREALRSTIRLGLPHARIEEADSIGATKAVLAERPGIDVIVLDLSMKGVTGFDGMMSLRIRFPRIPILVCSGLEEGRIVREALRLGAAGFVPKSATRATYMEALDSIMRGSIYVPDLAQVHEPEASETADASARIAALTPAQMNVLSMIKRGKLNKQIAFELGIGDSMVKAHVSEIMRKLGVRNRTQVALCASALDFDRVGM</sequence>